<reference evidence="3 4" key="1">
    <citation type="submission" date="2014-05" db="EMBL/GenBank/DDBJ databases">
        <authorList>
            <person name="Rizzardi K."/>
            <person name="Winiecka-Krusnell J."/>
            <person name="Ramliden M."/>
            <person name="Alm E."/>
            <person name="Andersson S."/>
            <person name="Byfors S."/>
        </authorList>
    </citation>
    <scope>NUCLEOTIDE SEQUENCE [LARGE SCALE GENOMIC DNA]</scope>
    <source>
        <strain evidence="3 4">LEGN</strain>
    </source>
</reference>
<dbReference type="NCBIfam" id="TIGR00251">
    <property type="entry name" value="DUF167 family protein"/>
    <property type="match status" value="1"/>
</dbReference>
<dbReference type="Pfam" id="PF02594">
    <property type="entry name" value="DUF167"/>
    <property type="match status" value="1"/>
</dbReference>
<evidence type="ECO:0000313" key="4">
    <source>
        <dbReference type="Proteomes" id="UP000054422"/>
    </source>
</evidence>
<dbReference type="PANTHER" id="PTHR13420">
    <property type="entry name" value="UPF0235 PROTEIN C15ORF40"/>
    <property type="match status" value="1"/>
</dbReference>
<dbReference type="STRING" id="1498499.EP47_02925"/>
<protein>
    <recommendedName>
        <fullName evidence="2">UPF0235 protein EP47_02925</fullName>
    </recommendedName>
</protein>
<keyword evidence="4" id="KW-1185">Reference proteome</keyword>
<comment type="similarity">
    <text evidence="1 2">Belongs to the UPF0235 family.</text>
</comment>
<dbReference type="AlphaFoldDB" id="A0A0A2SUZ4"/>
<comment type="caution">
    <text evidence="3">The sequence shown here is derived from an EMBL/GenBank/DDBJ whole genome shotgun (WGS) entry which is preliminary data.</text>
</comment>
<organism evidence="3 4">
    <name type="scientific">Legionella norrlandica</name>
    <dbReference type="NCBI Taxonomy" id="1498499"/>
    <lineage>
        <taxon>Bacteria</taxon>
        <taxon>Pseudomonadati</taxon>
        <taxon>Pseudomonadota</taxon>
        <taxon>Gammaproteobacteria</taxon>
        <taxon>Legionellales</taxon>
        <taxon>Legionellaceae</taxon>
        <taxon>Legionella</taxon>
    </lineage>
</organism>
<dbReference type="InterPro" id="IPR036591">
    <property type="entry name" value="YggU-like_sf"/>
</dbReference>
<gene>
    <name evidence="3" type="ORF">EP47_02925</name>
</gene>
<evidence type="ECO:0000313" key="3">
    <source>
        <dbReference type="EMBL" id="KGP63259.1"/>
    </source>
</evidence>
<dbReference type="Gene3D" id="3.30.1200.10">
    <property type="entry name" value="YggU-like"/>
    <property type="match status" value="1"/>
</dbReference>
<dbReference type="HAMAP" id="MF_00634">
    <property type="entry name" value="UPF0235"/>
    <property type="match status" value="1"/>
</dbReference>
<dbReference type="SUPFAM" id="SSF69786">
    <property type="entry name" value="YggU-like"/>
    <property type="match status" value="1"/>
</dbReference>
<dbReference type="RefSeq" id="WP_035889276.1">
    <property type="nucleotide sequence ID" value="NZ_JNCF01000021.1"/>
</dbReference>
<dbReference type="PANTHER" id="PTHR13420:SF7">
    <property type="entry name" value="UPF0235 PROTEIN C15ORF40"/>
    <property type="match status" value="1"/>
</dbReference>
<accession>A0A0A2SUZ4</accession>
<sequence length="95" mass="10844">MWFKIINHHVELSIYAKPNAKNTQLMAITDDALHIAIHAKPHEGAANTELLAFLSQLFKTPKTQVELIKGKNSKYKLIKLPLSETVRRFLNQPII</sequence>
<evidence type="ECO:0000256" key="2">
    <source>
        <dbReference type="HAMAP-Rule" id="MF_00634"/>
    </source>
</evidence>
<proteinExistence type="inferred from homology"/>
<dbReference type="GO" id="GO:0005737">
    <property type="term" value="C:cytoplasm"/>
    <property type="evidence" value="ECO:0007669"/>
    <property type="project" value="TreeGrafter"/>
</dbReference>
<dbReference type="OrthoDB" id="9800587at2"/>
<dbReference type="SMART" id="SM01152">
    <property type="entry name" value="DUF167"/>
    <property type="match status" value="1"/>
</dbReference>
<evidence type="ECO:0000256" key="1">
    <source>
        <dbReference type="ARBA" id="ARBA00010364"/>
    </source>
</evidence>
<dbReference type="Proteomes" id="UP000054422">
    <property type="component" value="Unassembled WGS sequence"/>
</dbReference>
<dbReference type="EMBL" id="JNCF01000021">
    <property type="protein sequence ID" value="KGP63259.1"/>
    <property type="molecule type" value="Genomic_DNA"/>
</dbReference>
<name>A0A0A2SUZ4_9GAMM</name>
<dbReference type="InterPro" id="IPR003746">
    <property type="entry name" value="DUF167"/>
</dbReference>